<feature type="region of interest" description="Disordered" evidence="1">
    <location>
        <begin position="25"/>
        <end position="69"/>
    </location>
</feature>
<dbReference type="RefSeq" id="WP_390283065.1">
    <property type="nucleotide sequence ID" value="NZ_JBHUDI010000001.1"/>
</dbReference>
<comment type="caution">
    <text evidence="3">The sequence shown here is derived from an EMBL/GenBank/DDBJ whole genome shotgun (WGS) entry which is preliminary data.</text>
</comment>
<dbReference type="Proteomes" id="UP001597076">
    <property type="component" value="Unassembled WGS sequence"/>
</dbReference>
<dbReference type="InterPro" id="IPR036638">
    <property type="entry name" value="HLH_DNA-bd_sf"/>
</dbReference>
<dbReference type="InterPro" id="IPR011598">
    <property type="entry name" value="bHLH_dom"/>
</dbReference>
<organism evidence="3 4">
    <name type="scientific">Haloarchaeobius amylolyticus</name>
    <dbReference type="NCBI Taxonomy" id="1198296"/>
    <lineage>
        <taxon>Archaea</taxon>
        <taxon>Methanobacteriati</taxon>
        <taxon>Methanobacteriota</taxon>
        <taxon>Stenosarchaea group</taxon>
        <taxon>Halobacteria</taxon>
        <taxon>Halobacteriales</taxon>
        <taxon>Halorubellaceae</taxon>
        <taxon>Haloarchaeobius</taxon>
    </lineage>
</organism>
<feature type="domain" description="BHLH" evidence="2">
    <location>
        <begin position="23"/>
        <end position="51"/>
    </location>
</feature>
<evidence type="ECO:0000259" key="2">
    <source>
        <dbReference type="Pfam" id="PF00010"/>
    </source>
</evidence>
<name>A0ABD6BBH5_9EURY</name>
<evidence type="ECO:0000313" key="4">
    <source>
        <dbReference type="Proteomes" id="UP001597076"/>
    </source>
</evidence>
<accession>A0ABD6BBH5</accession>
<keyword evidence="4" id="KW-1185">Reference proteome</keyword>
<dbReference type="SUPFAM" id="SSF47459">
    <property type="entry name" value="HLH, helix-loop-helix DNA-binding domain"/>
    <property type="match status" value="1"/>
</dbReference>
<evidence type="ECO:0000256" key="1">
    <source>
        <dbReference type="SAM" id="MobiDB-lite"/>
    </source>
</evidence>
<reference evidence="3 4" key="1">
    <citation type="journal article" date="2019" name="Int. J. Syst. Evol. Microbiol.">
        <title>The Global Catalogue of Microorganisms (GCM) 10K type strain sequencing project: providing services to taxonomists for standard genome sequencing and annotation.</title>
        <authorList>
            <consortium name="The Broad Institute Genomics Platform"/>
            <consortium name="The Broad Institute Genome Sequencing Center for Infectious Disease"/>
            <person name="Wu L."/>
            <person name="Ma J."/>
        </authorList>
    </citation>
    <scope>NUCLEOTIDE SEQUENCE [LARGE SCALE GENOMIC DNA]</scope>
    <source>
        <strain evidence="3 4">CGMCC 1.12230</strain>
    </source>
</reference>
<dbReference type="AlphaFoldDB" id="A0ABD6BBH5"/>
<dbReference type="Pfam" id="PF00010">
    <property type="entry name" value="HLH"/>
    <property type="match status" value="1"/>
</dbReference>
<proteinExistence type="predicted"/>
<feature type="non-terminal residue" evidence="3">
    <location>
        <position position="1"/>
    </location>
</feature>
<dbReference type="EMBL" id="JBHUDI010000001">
    <property type="protein sequence ID" value="MFD1561956.1"/>
    <property type="molecule type" value="Genomic_DNA"/>
</dbReference>
<evidence type="ECO:0000313" key="3">
    <source>
        <dbReference type="EMBL" id="MFD1561956.1"/>
    </source>
</evidence>
<sequence>EGAVFEVTVDRDEERLLEATYRADAERNRRESIQERFDRLSERLPSRDEEKRDGDEGRDGGSEPAGSRD</sequence>
<protein>
    <submittedName>
        <fullName evidence="3">Helix-loop-helix domain-containing protein</fullName>
    </submittedName>
</protein>
<gene>
    <name evidence="3" type="ORF">ACFR99_00005</name>
</gene>